<reference evidence="1 2" key="1">
    <citation type="submission" date="2018-09" db="EMBL/GenBank/DDBJ databases">
        <title>Genome sequencing of strain 6GH32-13.</title>
        <authorList>
            <person name="Weon H.-Y."/>
            <person name="Heo J."/>
            <person name="Kwon S.-W."/>
        </authorList>
    </citation>
    <scope>NUCLEOTIDE SEQUENCE [LARGE SCALE GENOMIC DNA]</scope>
    <source>
        <strain evidence="1 2">5GH32-13</strain>
    </source>
</reference>
<dbReference type="EMBL" id="CP032157">
    <property type="protein sequence ID" value="AXY77933.1"/>
    <property type="molecule type" value="Genomic_DNA"/>
</dbReference>
<dbReference type="KEGG" id="pseg:D3H65_29810"/>
<dbReference type="AlphaFoldDB" id="A0A3B7MWU2"/>
<evidence type="ECO:0000313" key="2">
    <source>
        <dbReference type="Proteomes" id="UP000263900"/>
    </source>
</evidence>
<protein>
    <submittedName>
        <fullName evidence="1">Uncharacterized protein</fullName>
    </submittedName>
</protein>
<gene>
    <name evidence="1" type="ORF">D3H65_29810</name>
</gene>
<organism evidence="1 2">
    <name type="scientific">Paraflavitalea soli</name>
    <dbReference type="NCBI Taxonomy" id="2315862"/>
    <lineage>
        <taxon>Bacteria</taxon>
        <taxon>Pseudomonadati</taxon>
        <taxon>Bacteroidota</taxon>
        <taxon>Chitinophagia</taxon>
        <taxon>Chitinophagales</taxon>
        <taxon>Chitinophagaceae</taxon>
        <taxon>Paraflavitalea</taxon>
    </lineage>
</organism>
<accession>A0A3B7MWU2</accession>
<dbReference type="Proteomes" id="UP000263900">
    <property type="component" value="Chromosome"/>
</dbReference>
<name>A0A3B7MWU2_9BACT</name>
<evidence type="ECO:0000313" key="1">
    <source>
        <dbReference type="EMBL" id="AXY77933.1"/>
    </source>
</evidence>
<dbReference type="OrthoDB" id="959050at2"/>
<dbReference type="RefSeq" id="WP_119053806.1">
    <property type="nucleotide sequence ID" value="NZ_CP032157.1"/>
</dbReference>
<proteinExistence type="predicted"/>
<sequence length="120" mass="13638">MTLLINKEQLISELQQAFNTAYPFLKIELFAPKHGLPPGPADQGRLPGNLSLQEVSPHLPDGVVDLPETMRIQELEDIFSDRYGLHLQVFRKSGNLWLETTMTANWTLKLQNEHGREISC</sequence>
<keyword evidence="2" id="KW-1185">Reference proteome</keyword>